<feature type="domain" description="Thioredoxin" evidence="2">
    <location>
        <begin position="80"/>
        <end position="224"/>
    </location>
</feature>
<organism evidence="3 4">
    <name type="scientific">Aquamicrobium ahrensii</name>
    <dbReference type="NCBI Taxonomy" id="469551"/>
    <lineage>
        <taxon>Bacteria</taxon>
        <taxon>Pseudomonadati</taxon>
        <taxon>Pseudomonadota</taxon>
        <taxon>Alphaproteobacteria</taxon>
        <taxon>Hyphomicrobiales</taxon>
        <taxon>Phyllobacteriaceae</taxon>
        <taxon>Aquamicrobium</taxon>
    </lineage>
</organism>
<keyword evidence="4" id="KW-1185">Reference proteome</keyword>
<comment type="caution">
    <text evidence="3">The sequence shown here is derived from an EMBL/GenBank/DDBJ whole genome shotgun (WGS) entry which is preliminary data.</text>
</comment>
<dbReference type="PROSITE" id="PS00194">
    <property type="entry name" value="THIOREDOXIN_1"/>
    <property type="match status" value="1"/>
</dbReference>
<accession>A0ABV2KIQ7</accession>
<dbReference type="PANTHER" id="PTHR42852:SF17">
    <property type="entry name" value="THIOREDOXIN-LIKE PROTEIN HI_1115"/>
    <property type="match status" value="1"/>
</dbReference>
<evidence type="ECO:0000259" key="2">
    <source>
        <dbReference type="PROSITE" id="PS51352"/>
    </source>
</evidence>
<dbReference type="PROSITE" id="PS51352">
    <property type="entry name" value="THIOREDOXIN_2"/>
    <property type="match status" value="1"/>
</dbReference>
<gene>
    <name evidence="3" type="ORF">ABID44_001266</name>
</gene>
<protein>
    <submittedName>
        <fullName evidence="3">Peroxiredoxin</fullName>
    </submittedName>
</protein>
<dbReference type="InterPro" id="IPR013766">
    <property type="entry name" value="Thioredoxin_domain"/>
</dbReference>
<dbReference type="Pfam" id="PF00578">
    <property type="entry name" value="AhpC-TSA"/>
    <property type="match status" value="1"/>
</dbReference>
<dbReference type="InterPro" id="IPR036249">
    <property type="entry name" value="Thioredoxin-like_sf"/>
</dbReference>
<sequence>MHGARAPECRGGHLVGIEGDAFRFPDGRLTRCFCAVCDISGIAFCIRTAFAALLAAAAVSLAPPVQAAGVGEALDELRPAGQADAAPPFSLANLSGETVDLSDHRGRPVIVHFFATWCEPCREELPALQRLAARAGEAMPLTVLAISVGEVELRVRRFFTDAPVAYPVLLDEDMSVAKGWGVRSLPATFVLDETLTPRLVVTHDLDWDSIQVERLRERLAATVSE</sequence>
<name>A0ABV2KIQ7_9HYPH</name>
<evidence type="ECO:0000313" key="3">
    <source>
        <dbReference type="EMBL" id="MET3660951.1"/>
    </source>
</evidence>
<dbReference type="EMBL" id="JBEPMN010000003">
    <property type="protein sequence ID" value="MET3660951.1"/>
    <property type="molecule type" value="Genomic_DNA"/>
</dbReference>
<dbReference type="InterPro" id="IPR017937">
    <property type="entry name" value="Thioredoxin_CS"/>
</dbReference>
<proteinExistence type="predicted"/>
<dbReference type="RefSeq" id="WP_354150839.1">
    <property type="nucleotide sequence ID" value="NZ_JBEPMN010000003.1"/>
</dbReference>
<evidence type="ECO:0000313" key="4">
    <source>
        <dbReference type="Proteomes" id="UP001549143"/>
    </source>
</evidence>
<dbReference type="Gene3D" id="3.40.30.10">
    <property type="entry name" value="Glutaredoxin"/>
    <property type="match status" value="1"/>
</dbReference>
<evidence type="ECO:0000256" key="1">
    <source>
        <dbReference type="ARBA" id="ARBA00023284"/>
    </source>
</evidence>
<reference evidence="3 4" key="1">
    <citation type="submission" date="2024-06" db="EMBL/GenBank/DDBJ databases">
        <title>Genomic Encyclopedia of Type Strains, Phase IV (KMG-IV): sequencing the most valuable type-strain genomes for metagenomic binning, comparative biology and taxonomic classification.</title>
        <authorList>
            <person name="Goeker M."/>
        </authorList>
    </citation>
    <scope>NUCLEOTIDE SEQUENCE [LARGE SCALE GENOMIC DNA]</scope>
    <source>
        <strain evidence="3 4">DSM 19730</strain>
    </source>
</reference>
<dbReference type="SUPFAM" id="SSF52833">
    <property type="entry name" value="Thioredoxin-like"/>
    <property type="match status" value="1"/>
</dbReference>
<keyword evidence="1" id="KW-0676">Redox-active center</keyword>
<dbReference type="CDD" id="cd02966">
    <property type="entry name" value="TlpA_like_family"/>
    <property type="match status" value="1"/>
</dbReference>
<dbReference type="PANTHER" id="PTHR42852">
    <property type="entry name" value="THIOL:DISULFIDE INTERCHANGE PROTEIN DSBE"/>
    <property type="match status" value="1"/>
</dbReference>
<dbReference type="Proteomes" id="UP001549143">
    <property type="component" value="Unassembled WGS sequence"/>
</dbReference>
<dbReference type="InterPro" id="IPR000866">
    <property type="entry name" value="AhpC/TSA"/>
</dbReference>
<dbReference type="InterPro" id="IPR050553">
    <property type="entry name" value="Thioredoxin_ResA/DsbE_sf"/>
</dbReference>